<keyword evidence="4 6" id="KW-0041">Annexin</keyword>
<comment type="domain">
    <text evidence="6">A pair of annexin repeats may form one binding site for calcium and phospholipid.</text>
</comment>
<dbReference type="FunFam" id="1.10.220.10:FF:000004">
    <property type="entry name" value="Annexin"/>
    <property type="match status" value="1"/>
</dbReference>
<dbReference type="SMART" id="SM00335">
    <property type="entry name" value="ANX"/>
    <property type="match status" value="4"/>
</dbReference>
<dbReference type="PANTHER" id="PTHR10502:SF233">
    <property type="entry name" value="ANNEXIN B9"/>
    <property type="match status" value="1"/>
</dbReference>
<reference evidence="7" key="1">
    <citation type="submission" date="2022-01" db="EMBL/GenBank/DDBJ databases">
        <authorList>
            <person name="King R."/>
        </authorList>
    </citation>
    <scope>NUCLEOTIDE SEQUENCE</scope>
</reference>
<dbReference type="PROSITE" id="PS00223">
    <property type="entry name" value="ANNEXIN_1"/>
    <property type="match status" value="1"/>
</dbReference>
<evidence type="ECO:0000256" key="4">
    <source>
        <dbReference type="ARBA" id="ARBA00023216"/>
    </source>
</evidence>
<dbReference type="OrthoDB" id="37886at2759"/>
<dbReference type="GO" id="GO:0005544">
    <property type="term" value="F:calcium-dependent phospholipid binding"/>
    <property type="evidence" value="ECO:0007669"/>
    <property type="project" value="UniProtKB-KW"/>
</dbReference>
<dbReference type="InterPro" id="IPR018252">
    <property type="entry name" value="Annexin_repeat_CS"/>
</dbReference>
<dbReference type="InterPro" id="IPR001464">
    <property type="entry name" value="Annexin"/>
</dbReference>
<evidence type="ECO:0000256" key="5">
    <source>
        <dbReference type="ARBA" id="ARBA00023302"/>
    </source>
</evidence>
<keyword evidence="8" id="KW-1185">Reference proteome</keyword>
<dbReference type="PRINTS" id="PR00196">
    <property type="entry name" value="ANNEXIN"/>
</dbReference>
<dbReference type="InterPro" id="IPR037104">
    <property type="entry name" value="Annexin_sf"/>
</dbReference>
<organism evidence="7 8">
    <name type="scientific">Phyllotreta striolata</name>
    <name type="common">Striped flea beetle</name>
    <name type="synonym">Crioceris striolata</name>
    <dbReference type="NCBI Taxonomy" id="444603"/>
    <lineage>
        <taxon>Eukaryota</taxon>
        <taxon>Metazoa</taxon>
        <taxon>Ecdysozoa</taxon>
        <taxon>Arthropoda</taxon>
        <taxon>Hexapoda</taxon>
        <taxon>Insecta</taxon>
        <taxon>Pterygota</taxon>
        <taxon>Neoptera</taxon>
        <taxon>Endopterygota</taxon>
        <taxon>Coleoptera</taxon>
        <taxon>Polyphaga</taxon>
        <taxon>Cucujiformia</taxon>
        <taxon>Chrysomeloidea</taxon>
        <taxon>Chrysomelidae</taxon>
        <taxon>Galerucinae</taxon>
        <taxon>Alticini</taxon>
        <taxon>Phyllotreta</taxon>
    </lineage>
</organism>
<dbReference type="GO" id="GO:0001786">
    <property type="term" value="F:phosphatidylserine binding"/>
    <property type="evidence" value="ECO:0007669"/>
    <property type="project" value="TreeGrafter"/>
</dbReference>
<evidence type="ECO:0000313" key="7">
    <source>
        <dbReference type="EMBL" id="CAH1188320.1"/>
    </source>
</evidence>
<comment type="similarity">
    <text evidence="1 6">Belongs to the annexin family.</text>
</comment>
<dbReference type="AlphaFoldDB" id="A0A9P0DZX9"/>
<dbReference type="GO" id="GO:0032509">
    <property type="term" value="P:endosome transport via multivesicular body sorting pathway"/>
    <property type="evidence" value="ECO:0007669"/>
    <property type="project" value="TreeGrafter"/>
</dbReference>
<dbReference type="InterPro" id="IPR018502">
    <property type="entry name" value="Annexin_repeat"/>
</dbReference>
<dbReference type="SUPFAM" id="SSF47874">
    <property type="entry name" value="Annexin"/>
    <property type="match status" value="1"/>
</dbReference>
<keyword evidence="2 6" id="KW-0677">Repeat</keyword>
<proteinExistence type="inferred from homology"/>
<dbReference type="Gene3D" id="1.10.220.10">
    <property type="entry name" value="Annexin"/>
    <property type="match status" value="4"/>
</dbReference>
<dbReference type="GO" id="GO:0005737">
    <property type="term" value="C:cytoplasm"/>
    <property type="evidence" value="ECO:0007669"/>
    <property type="project" value="TreeGrafter"/>
</dbReference>
<dbReference type="PANTHER" id="PTHR10502">
    <property type="entry name" value="ANNEXIN"/>
    <property type="match status" value="1"/>
</dbReference>
<name>A0A9P0DZX9_PHYSR</name>
<dbReference type="Pfam" id="PF00191">
    <property type="entry name" value="Annexin"/>
    <property type="match status" value="4"/>
</dbReference>
<dbReference type="GO" id="GO:0012506">
    <property type="term" value="C:vesicle membrane"/>
    <property type="evidence" value="ECO:0007669"/>
    <property type="project" value="TreeGrafter"/>
</dbReference>
<evidence type="ECO:0000256" key="6">
    <source>
        <dbReference type="RuleBase" id="RU003540"/>
    </source>
</evidence>
<evidence type="ECO:0000256" key="1">
    <source>
        <dbReference type="ARBA" id="ARBA00007831"/>
    </source>
</evidence>
<evidence type="ECO:0000256" key="3">
    <source>
        <dbReference type="ARBA" id="ARBA00022837"/>
    </source>
</evidence>
<dbReference type="FunFam" id="1.10.220.10:FF:000002">
    <property type="entry name" value="Annexin"/>
    <property type="match status" value="1"/>
</dbReference>
<accession>A0A9P0DZX9</accession>
<dbReference type="FunFam" id="1.10.220.10:FF:000003">
    <property type="entry name" value="Annexin"/>
    <property type="match status" value="1"/>
</dbReference>
<dbReference type="Proteomes" id="UP001153712">
    <property type="component" value="Chromosome 9"/>
</dbReference>
<evidence type="ECO:0000256" key="2">
    <source>
        <dbReference type="ARBA" id="ARBA00022737"/>
    </source>
</evidence>
<evidence type="ECO:0000313" key="8">
    <source>
        <dbReference type="Proteomes" id="UP001153712"/>
    </source>
</evidence>
<dbReference type="GO" id="GO:0005886">
    <property type="term" value="C:plasma membrane"/>
    <property type="evidence" value="ECO:0007669"/>
    <property type="project" value="TreeGrafter"/>
</dbReference>
<protein>
    <recommendedName>
        <fullName evidence="6">Annexin</fullName>
    </recommendedName>
</protein>
<dbReference type="FunFam" id="1.10.220.10:FF:000001">
    <property type="entry name" value="Annexin"/>
    <property type="match status" value="1"/>
</dbReference>
<sequence>MRPTVTPCEDFNAEEDAKALKKAFKGFGTDEDAVIEIITKRSNEQRREIATVYKTMYGKDLVKDLRSELRGHFEDVIVALMLEPVEFQAKELHRAVSGLGTDELSIVEILGVHDNDEVVAISNAYEGLYQTSLESDIKGDTSGTLKRLLVGLSTGRRDESCDVNEEAAVKDAQALLQAGELLFAGTEESVFNSVLCQRARCQLRLIFDAYNNLVGHPIEKAIKNEFSGTVKDALLQLIECVRDRTSYLATRLHDSMAGIGTDDRTLIRIVVSRSEKDLEDIKEVYYEKYGKSLAERIADEEEVPSDVKKVLMQLLL</sequence>
<keyword evidence="5 6" id="KW-0111">Calcium/phospholipid-binding</keyword>
<gene>
    <name evidence="7" type="ORF">PHYEVI_LOCUS11396</name>
</gene>
<dbReference type="GO" id="GO:0005634">
    <property type="term" value="C:nucleus"/>
    <property type="evidence" value="ECO:0007669"/>
    <property type="project" value="TreeGrafter"/>
</dbReference>
<dbReference type="EMBL" id="OU900102">
    <property type="protein sequence ID" value="CAH1188320.1"/>
    <property type="molecule type" value="Genomic_DNA"/>
</dbReference>
<keyword evidence="3 6" id="KW-0106">Calcium</keyword>
<dbReference type="GO" id="GO:0005509">
    <property type="term" value="F:calcium ion binding"/>
    <property type="evidence" value="ECO:0007669"/>
    <property type="project" value="InterPro"/>
</dbReference>